<organism evidence="5 6">
    <name type="scientific">Halovivax asiaticus JCM 14624</name>
    <dbReference type="NCBI Taxonomy" id="1227490"/>
    <lineage>
        <taxon>Archaea</taxon>
        <taxon>Methanobacteriati</taxon>
        <taxon>Methanobacteriota</taxon>
        <taxon>Stenosarchaea group</taxon>
        <taxon>Halobacteria</taxon>
        <taxon>Halobacteriales</taxon>
        <taxon>Natrialbaceae</taxon>
        <taxon>Halovivax</taxon>
    </lineage>
</organism>
<accession>M0BGH1</accession>
<feature type="domain" description="Blue (type 1) copper" evidence="4">
    <location>
        <begin position="88"/>
        <end position="126"/>
    </location>
</feature>
<protein>
    <submittedName>
        <fullName evidence="5">Halocyanin domain protein</fullName>
    </submittedName>
</protein>
<proteinExistence type="predicted"/>
<sequence length="131" mass="14263">MVLTRRRRPPDEPEPDGWFTGVPNYDGFDDHADAAEVTVQIGAGGRPAIGSIRQRSPSRRTRRSPSRGRRRAAGTTSNTPTATGENPEGVVDSGEHTYERSFTEPGTHRYQCWPHAGLGMKGAVFVDASAE</sequence>
<keyword evidence="2" id="KW-0186">Copper</keyword>
<dbReference type="AlphaFoldDB" id="M0BGH1"/>
<evidence type="ECO:0000256" key="1">
    <source>
        <dbReference type="ARBA" id="ARBA00022723"/>
    </source>
</evidence>
<evidence type="ECO:0000256" key="2">
    <source>
        <dbReference type="ARBA" id="ARBA00023008"/>
    </source>
</evidence>
<comment type="caution">
    <text evidence="5">The sequence shown here is derived from an EMBL/GenBank/DDBJ whole genome shotgun (WGS) entry which is preliminary data.</text>
</comment>
<dbReference type="EMBL" id="AOIQ01000016">
    <property type="protein sequence ID" value="ELZ09950.1"/>
    <property type="molecule type" value="Genomic_DNA"/>
</dbReference>
<dbReference type="OrthoDB" id="162983at2157"/>
<dbReference type="Pfam" id="PF00127">
    <property type="entry name" value="Copper-bind"/>
    <property type="match status" value="1"/>
</dbReference>
<dbReference type="Proteomes" id="UP000011560">
    <property type="component" value="Unassembled WGS sequence"/>
</dbReference>
<evidence type="ECO:0000313" key="5">
    <source>
        <dbReference type="EMBL" id="ELZ09950.1"/>
    </source>
</evidence>
<dbReference type="GO" id="GO:0005507">
    <property type="term" value="F:copper ion binding"/>
    <property type="evidence" value="ECO:0007669"/>
    <property type="project" value="InterPro"/>
</dbReference>
<dbReference type="Gene3D" id="2.60.40.420">
    <property type="entry name" value="Cupredoxins - blue copper proteins"/>
    <property type="match status" value="1"/>
</dbReference>
<keyword evidence="1" id="KW-0479">Metal-binding</keyword>
<feature type="region of interest" description="Disordered" evidence="3">
    <location>
        <begin position="1"/>
        <end position="95"/>
    </location>
</feature>
<dbReference type="InterPro" id="IPR000923">
    <property type="entry name" value="BlueCu_1"/>
</dbReference>
<feature type="compositionally biased region" description="Basic residues" evidence="3">
    <location>
        <begin position="56"/>
        <end position="72"/>
    </location>
</feature>
<evidence type="ECO:0000259" key="4">
    <source>
        <dbReference type="Pfam" id="PF00127"/>
    </source>
</evidence>
<dbReference type="RefSeq" id="WP_007701846.1">
    <property type="nucleotide sequence ID" value="NZ_AOIQ01000016.1"/>
</dbReference>
<evidence type="ECO:0000256" key="3">
    <source>
        <dbReference type="SAM" id="MobiDB-lite"/>
    </source>
</evidence>
<name>M0BGH1_9EURY</name>
<reference evidence="5 6" key="1">
    <citation type="journal article" date="2014" name="PLoS Genet.">
        <title>Phylogenetically driven sequencing of extremely halophilic archaea reveals strategies for static and dynamic osmo-response.</title>
        <authorList>
            <person name="Becker E.A."/>
            <person name="Seitzer P.M."/>
            <person name="Tritt A."/>
            <person name="Larsen D."/>
            <person name="Krusor M."/>
            <person name="Yao A.I."/>
            <person name="Wu D."/>
            <person name="Madern D."/>
            <person name="Eisen J.A."/>
            <person name="Darling A.E."/>
            <person name="Facciotti M.T."/>
        </authorList>
    </citation>
    <scope>NUCLEOTIDE SEQUENCE [LARGE SCALE GENOMIC DNA]</scope>
    <source>
        <strain evidence="5 6">JCM 14624</strain>
    </source>
</reference>
<dbReference type="GO" id="GO:0009055">
    <property type="term" value="F:electron transfer activity"/>
    <property type="evidence" value="ECO:0007669"/>
    <property type="project" value="InterPro"/>
</dbReference>
<dbReference type="SUPFAM" id="SSF49503">
    <property type="entry name" value="Cupredoxins"/>
    <property type="match status" value="1"/>
</dbReference>
<gene>
    <name evidence="5" type="ORF">C479_10265</name>
</gene>
<dbReference type="InterPro" id="IPR008972">
    <property type="entry name" value="Cupredoxin"/>
</dbReference>
<evidence type="ECO:0000313" key="6">
    <source>
        <dbReference type="Proteomes" id="UP000011560"/>
    </source>
</evidence>
<keyword evidence="6" id="KW-1185">Reference proteome</keyword>
<dbReference type="STRING" id="1227490.C479_10265"/>